<organism evidence="1 2">
    <name type="scientific">Rhabditophanes sp. KR3021</name>
    <dbReference type="NCBI Taxonomy" id="114890"/>
    <lineage>
        <taxon>Eukaryota</taxon>
        <taxon>Metazoa</taxon>
        <taxon>Ecdysozoa</taxon>
        <taxon>Nematoda</taxon>
        <taxon>Chromadorea</taxon>
        <taxon>Rhabditida</taxon>
        <taxon>Tylenchina</taxon>
        <taxon>Panagrolaimomorpha</taxon>
        <taxon>Strongyloidoidea</taxon>
        <taxon>Alloionematidae</taxon>
        <taxon>Rhabditophanes</taxon>
    </lineage>
</organism>
<accession>A0AC35UID5</accession>
<evidence type="ECO:0000313" key="1">
    <source>
        <dbReference type="Proteomes" id="UP000095286"/>
    </source>
</evidence>
<proteinExistence type="predicted"/>
<name>A0AC35UID5_9BILA</name>
<dbReference type="WBParaSite" id="RSKR_0001181200.1">
    <property type="protein sequence ID" value="RSKR_0001181200.1"/>
    <property type="gene ID" value="RSKR_0001181200"/>
</dbReference>
<dbReference type="Proteomes" id="UP000095286">
    <property type="component" value="Unplaced"/>
</dbReference>
<protein>
    <submittedName>
        <fullName evidence="2">Pre-mRNA-splicing factor</fullName>
    </submittedName>
</protein>
<evidence type="ECO:0000313" key="2">
    <source>
        <dbReference type="WBParaSite" id="RSKR_0001181200.1"/>
    </source>
</evidence>
<reference evidence="2" key="1">
    <citation type="submission" date="2016-11" db="UniProtKB">
        <authorList>
            <consortium name="WormBaseParasite"/>
        </authorList>
    </citation>
    <scope>IDENTIFICATION</scope>
    <source>
        <strain evidence="2">KR3021</strain>
    </source>
</reference>
<sequence length="1386" mass="160437">MANIDSPQFNDAVNALKNDGCPNLKSSTDLLYGLVTTNHGFSKLRIKSMEFDGILEEILWPKFGVESCSTSHLMLIVLLIIEKHKERLNVWECVEKNPQLFEFFWRHLLEKIISAKGNLVEESAMLGVLGICLKSLEYEVIKKSVKDICTPLSLTNLSERQRAHFFGEEVIIKKIYKKSLKKFEKNEEEKVKTTFDKSFFWFLCSKFVNVLKACDANMTIEMIRYLEKSLELFIDLESFLSTRRFFDPLLKASHIITYLTMSDLITTDEGSLICALVEKLKYFAKFEIDAIQGNPLTPKQIEQNHFKRFLQLQKAAFKLMKEECEDFYNLNVSSVDTKNALVNVFSKVGSLKLSHFVEELGLIREDEINSFSDEFLIDKIVFHAQRRQNQLQQLNDTPLYPNEEYIWDENLIPYDEYTGDSVLPLDKLNLQFLTLNDYLVRNYNLFKLESTYEIRQELEDCLYRMKPYKNELHEKPLFEGWSKKALPINSSKIVLIDKARVGEKSPACVKAEIVFNVPQNQNSRRDWDKLRRHDICLLVTVRPKKSNGFERGDTFKDALEIINVRGCEIEGFVDSNGRVIEEYEVEEFKKKLHGFTRTVKVILDSNQYRIDAQKKTTDLYDKFDVIVRRDAKANNFKAVLDTIRQLLNTECVVPNWLGDLILGYGDPSCAGYKQIGSAIPEIDFCDTFLNKQHVLDSFPDNKVEFTNEHIENGSYTLKFSELEMQHGKETNGDTTIYATSIENNISEELFSQTIRRNTIRFTPAQVEAIKSGVQPGLTMIVGPPGTGKTDVAVQIISNIYKNWPNQRTLIVTHSNQALNQLFEKIMGLDIDERHLLRLGHGEDSLETTKDFSRYGRVKYVLEERIALLAEVGKIRTSLDIVGDYEYSCEMANHLYIIELSKRWRSFMANVDESKIDYVKQNFPFTKYFSPQIMDKITGENVKEDLKVAIACWDQISHLFEKLKEYCAFELLRSGKDRTEYLLVKEAKIIAMTCTHAALKRKDLVELGFSYDNVLMEESAQILEVETFIPLLLQNPREGKNRLKRWIMIGDHYQLPPVVQNMSIQKYCNMEQSLFTRFVRLGIPTIDLDQQGRTREDILQLYNWRYKNLSSLPLLSQLDEFKCMNAGFVHNFQFINIPNYNGQGESSPLPYFYQNLGEAEYAVALYTYMRILGYPAEKITILTTYNGQCALLKDVVAKRCANNPLLKAPHRISTVDKFQGQQEDYIILSLVKTENIGHLRDIRRLIVALSRARLGLYCLGRLSLFGKCLELQPSLKVFLSKPTKLELLPNELYPCTRQQNDTLPMTPLILEDTHDLCGYVNEFYKGNLPYLKQKYEEEMYVEKTEEEEIEQEEITPVEETEATPVIEEKVIEEVEEGIAFESVDAME</sequence>